<evidence type="ECO:0000259" key="1">
    <source>
        <dbReference type="Pfam" id="PF25793"/>
    </source>
</evidence>
<dbReference type="InterPro" id="IPR057748">
    <property type="entry name" value="NFRKB_WH_2"/>
</dbReference>
<dbReference type="eggNOG" id="KOG1927">
    <property type="taxonomic scope" value="Eukaryota"/>
</dbReference>
<protein>
    <submittedName>
        <fullName evidence="2">Nfrkb-like protein</fullName>
    </submittedName>
</protein>
<keyword evidence="3" id="KW-1185">Reference proteome</keyword>
<gene>
    <name evidence="2" type="ORF">TCM_022048</name>
</gene>
<organism evidence="2 3">
    <name type="scientific">Theobroma cacao</name>
    <name type="common">Cacao</name>
    <name type="synonym">Cocoa</name>
    <dbReference type="NCBI Taxonomy" id="3641"/>
    <lineage>
        <taxon>Eukaryota</taxon>
        <taxon>Viridiplantae</taxon>
        <taxon>Streptophyta</taxon>
        <taxon>Embryophyta</taxon>
        <taxon>Tracheophyta</taxon>
        <taxon>Spermatophyta</taxon>
        <taxon>Magnoliopsida</taxon>
        <taxon>eudicotyledons</taxon>
        <taxon>Gunneridae</taxon>
        <taxon>Pentapetalae</taxon>
        <taxon>rosids</taxon>
        <taxon>malvids</taxon>
        <taxon>Malvales</taxon>
        <taxon>Malvaceae</taxon>
        <taxon>Byttnerioideae</taxon>
        <taxon>Theobroma</taxon>
    </lineage>
</organism>
<evidence type="ECO:0000313" key="2">
    <source>
        <dbReference type="EMBL" id="EOY07669.1"/>
    </source>
</evidence>
<dbReference type="HOGENOM" id="CLU_397115_0_0_1"/>
<proteinExistence type="predicted"/>
<dbReference type="STRING" id="3641.A0A061EZM6"/>
<dbReference type="GO" id="GO:0031011">
    <property type="term" value="C:Ino80 complex"/>
    <property type="evidence" value="ECO:0007669"/>
    <property type="project" value="InterPro"/>
</dbReference>
<dbReference type="Pfam" id="PF25793">
    <property type="entry name" value="WHD_2nd_NFRKB"/>
    <property type="match status" value="1"/>
</dbReference>
<accession>A0A061EZM6</accession>
<reference evidence="2 3" key="1">
    <citation type="journal article" date="2013" name="Genome Biol.">
        <title>The genome sequence of the most widely cultivated cacao type and its use to identify candidate genes regulating pod color.</title>
        <authorList>
            <person name="Motamayor J.C."/>
            <person name="Mockaitis K."/>
            <person name="Schmutz J."/>
            <person name="Haiminen N."/>
            <person name="Iii D.L."/>
            <person name="Cornejo O."/>
            <person name="Findley S.D."/>
            <person name="Zheng P."/>
            <person name="Utro F."/>
            <person name="Royaert S."/>
            <person name="Saski C."/>
            <person name="Jenkins J."/>
            <person name="Podicheti R."/>
            <person name="Zhao M."/>
            <person name="Scheffler B.E."/>
            <person name="Stack J.C."/>
            <person name="Feltus F.A."/>
            <person name="Mustiga G.M."/>
            <person name="Amores F."/>
            <person name="Phillips W."/>
            <person name="Marelli J.P."/>
            <person name="May G.D."/>
            <person name="Shapiro H."/>
            <person name="Ma J."/>
            <person name="Bustamante C.D."/>
            <person name="Schnell R.J."/>
            <person name="Main D."/>
            <person name="Gilbert D."/>
            <person name="Parida L."/>
            <person name="Kuhn D.N."/>
        </authorList>
    </citation>
    <scope>NUCLEOTIDE SEQUENCE [LARGE SCALE GENOMIC DNA]</scope>
    <source>
        <strain evidence="3">cv. Matina 1-6</strain>
    </source>
</reference>
<feature type="domain" description="Nuclear factor related to kappa-B-binding protein second winged helix" evidence="1">
    <location>
        <begin position="536"/>
        <end position="674"/>
    </location>
</feature>
<dbReference type="Gramene" id="EOY07669">
    <property type="protein sequence ID" value="EOY07669"/>
    <property type="gene ID" value="TCM_022048"/>
</dbReference>
<dbReference type="EMBL" id="CM001883">
    <property type="protein sequence ID" value="EOY07669.1"/>
    <property type="molecule type" value="Genomic_DNA"/>
</dbReference>
<dbReference type="PANTHER" id="PTHR13052">
    <property type="entry name" value="NFRKB-RELATED"/>
    <property type="match status" value="1"/>
</dbReference>
<dbReference type="OMA" id="CLTMHEI"/>
<dbReference type="InParanoid" id="A0A061EZM6"/>
<sequence length="694" mass="78464">MRKQIEMSMIAKKRIRVESVPEADDIVNDGEIPDFSNQARLSLALNPNKRGKQVRVSKLKDIGSNVISTRKLGIQSPSIQSGIKRKYLEIDGSMRELSCKEHEAQFCNISRTANRARMGPRSSDGGMEIAERRNPTQRDIEAALALMQLSNDISGLLKTKMQSPSSKEDCLIQRNQNIRKVGGGSTWLQSEYINDDAVEQHNLYKRYQKFGTKEVSLLKRRKAADRTQMGTKVEHDYHRIKAEKDLEEGELPISSLKRKKLPKSSLEKCGLKKVQAEPGLFEGSTACSSFTVSAVGNSTVPEPKPFKKLQFNSICPTAHKGFSFSIIHFLSAIRIAMITPVAKGDPLAFSKYAAKSNPKSVNRSHERKGMSNSQGEQINLPCLTMHEIVERVRWNPGDPCILEAQEPLQDLVRGALKLFSSTTAPPGAKAWKALTLYSKSNKSWSWIGPVAIKPHNNMKETVSSEAWGLPRSTLLKLTNSFADWLKIAQESLQKIRNLPEPPLTLMHQTVNMKERLREVRPRKIVATISRCPEEIRDYFRKEEAVRYSVPERAFSYTALDGRKSAVAPVRRCSGKPSLKCREHFMLKADRPPNITVLTLVRDAAARLPAGMGTRADVCVLIRDSQYIVEDISEEQLSQVVSGALDRLHCEHDPCVQFNRERRLWFYLHGDREEDDFEHDATSSIKKRRRQREIP</sequence>
<evidence type="ECO:0000313" key="3">
    <source>
        <dbReference type="Proteomes" id="UP000026915"/>
    </source>
</evidence>
<name>A0A061EZM6_THECC</name>
<dbReference type="InterPro" id="IPR024867">
    <property type="entry name" value="NFRKB"/>
</dbReference>
<dbReference type="Proteomes" id="UP000026915">
    <property type="component" value="Chromosome 5"/>
</dbReference>
<dbReference type="PANTHER" id="PTHR13052:SF0">
    <property type="entry name" value="DNA-BINDING PROTEIN-LIKE"/>
    <property type="match status" value="1"/>
</dbReference>
<dbReference type="AlphaFoldDB" id="A0A061EZM6"/>